<dbReference type="Proteomes" id="UP000543030">
    <property type="component" value="Unassembled WGS sequence"/>
</dbReference>
<dbReference type="CDD" id="cd23669">
    <property type="entry name" value="GH55_SacteLam55A-like"/>
    <property type="match status" value="1"/>
</dbReference>
<sequence length="609" mass="64183">MKCRTPHYLALGALSALTLALTACGGGSSSAADPSTNSALAPTPVPTPTSVPTPTPNAKVDFGPNVLVFDPAMSTADIQTQIDIVYAQQHTNQFGPNRYALMFKPGTYAVDVNVGFYTHVLGLGASPDDVQVNDLHVEADWLNASQDATQNFWRSAENLAANPVSGTDRWAVSQAAPMRRVHIKGGLFLSSPWCGYSSGGFLADTLIDGQTNSCSQQQWFSRNTEWASWVGGVWNMVFVGVQNPPTAGTWPSSPLTVVAQTPVVREKPFLTVDSSGNYSVFVPALNTNTTGTTWHGRTAAGTSLPISQFYIAKENVDTAQTINAALAKGLNLIITPGVYHLTDTIRVTRPDTVVLGLGVATLEADTGLDAMDVADVDGVKISGLLFEAGTTSSPALLQVGSAVTGVSHAADPTCLYDIYARIGGQIAGKAHTAVVINSNNVIGDDFWLWRADHGDIGLTTTGWTVNPAANGLVVNGDNVTLYGLAVEHFQQYQTLWNGNGGSVYFYQSEEPYDVPNQAAWMNGSENGYPSYKVASGVTSHKAYGVGIYSFFSTNNAVSLANAIEAPQQPGVTFTDLITVALDGTSLISNVINNTGGSNIGQNGAVASYP</sequence>
<dbReference type="InterPro" id="IPR011050">
    <property type="entry name" value="Pectin_lyase_fold/virulence"/>
</dbReference>
<evidence type="ECO:0000256" key="1">
    <source>
        <dbReference type="SAM" id="MobiDB-lite"/>
    </source>
</evidence>
<accession>A0A840RJ37</accession>
<proteinExistence type="predicted"/>
<gene>
    <name evidence="3" type="ORF">HNQ50_004079</name>
</gene>
<feature type="chain" id="PRO_5032872814" description="Adenylyl cyclase" evidence="2">
    <location>
        <begin position="32"/>
        <end position="609"/>
    </location>
</feature>
<dbReference type="SUPFAM" id="SSF51126">
    <property type="entry name" value="Pectin lyase-like"/>
    <property type="match status" value="1"/>
</dbReference>
<feature type="signal peptide" evidence="2">
    <location>
        <begin position="1"/>
        <end position="31"/>
    </location>
</feature>
<feature type="compositionally biased region" description="Polar residues" evidence="1">
    <location>
        <begin position="29"/>
        <end position="40"/>
    </location>
</feature>
<name>A0A840RJ37_9NEIS</name>
<reference evidence="3 4" key="1">
    <citation type="submission" date="2020-08" db="EMBL/GenBank/DDBJ databases">
        <title>Genomic Encyclopedia of Type Strains, Phase IV (KMG-IV): sequencing the most valuable type-strain genomes for metagenomic binning, comparative biology and taxonomic classification.</title>
        <authorList>
            <person name="Goeker M."/>
        </authorList>
    </citation>
    <scope>NUCLEOTIDE SEQUENCE [LARGE SCALE GENOMIC DNA]</scope>
    <source>
        <strain evidence="3 4">DSM 18233</strain>
    </source>
</reference>
<keyword evidence="4" id="KW-1185">Reference proteome</keyword>
<dbReference type="RefSeq" id="WP_184102966.1">
    <property type="nucleotide sequence ID" value="NZ_JACHHN010000010.1"/>
</dbReference>
<dbReference type="InterPro" id="IPR012334">
    <property type="entry name" value="Pectin_lyas_fold"/>
</dbReference>
<keyword evidence="2" id="KW-0732">Signal</keyword>
<evidence type="ECO:0000313" key="3">
    <source>
        <dbReference type="EMBL" id="MBB5193325.1"/>
    </source>
</evidence>
<dbReference type="EMBL" id="JACHHN010000010">
    <property type="protein sequence ID" value="MBB5193325.1"/>
    <property type="molecule type" value="Genomic_DNA"/>
</dbReference>
<comment type="caution">
    <text evidence="3">The sequence shown here is derived from an EMBL/GenBank/DDBJ whole genome shotgun (WGS) entry which is preliminary data.</text>
</comment>
<evidence type="ECO:0000313" key="4">
    <source>
        <dbReference type="Proteomes" id="UP000543030"/>
    </source>
</evidence>
<dbReference type="PROSITE" id="PS51257">
    <property type="entry name" value="PROKAR_LIPOPROTEIN"/>
    <property type="match status" value="1"/>
</dbReference>
<evidence type="ECO:0000256" key="2">
    <source>
        <dbReference type="SAM" id="SignalP"/>
    </source>
</evidence>
<organism evidence="3 4">
    <name type="scientific">Silvimonas terrae</name>
    <dbReference type="NCBI Taxonomy" id="300266"/>
    <lineage>
        <taxon>Bacteria</taxon>
        <taxon>Pseudomonadati</taxon>
        <taxon>Pseudomonadota</taxon>
        <taxon>Betaproteobacteria</taxon>
        <taxon>Neisseriales</taxon>
        <taxon>Chitinibacteraceae</taxon>
        <taxon>Silvimonas</taxon>
    </lineage>
</organism>
<dbReference type="Gene3D" id="2.160.20.10">
    <property type="entry name" value="Single-stranded right-handed beta-helix, Pectin lyase-like"/>
    <property type="match status" value="1"/>
</dbReference>
<evidence type="ECO:0008006" key="5">
    <source>
        <dbReference type="Google" id="ProtNLM"/>
    </source>
</evidence>
<dbReference type="InterPro" id="IPR059186">
    <property type="entry name" value="SACTE_4363"/>
</dbReference>
<feature type="compositionally biased region" description="Pro residues" evidence="1">
    <location>
        <begin position="43"/>
        <end position="55"/>
    </location>
</feature>
<dbReference type="AlphaFoldDB" id="A0A840RJ37"/>
<feature type="region of interest" description="Disordered" evidence="1">
    <location>
        <begin position="29"/>
        <end position="58"/>
    </location>
</feature>
<protein>
    <recommendedName>
        <fullName evidence="5">Adenylyl cyclase</fullName>
    </recommendedName>
</protein>